<dbReference type="SUPFAM" id="SSF53474">
    <property type="entry name" value="alpha/beta-Hydrolases"/>
    <property type="match status" value="1"/>
</dbReference>
<keyword evidence="3" id="KW-1185">Reference proteome</keyword>
<protein>
    <submittedName>
        <fullName evidence="2">Alpha/beta fold hydrolase</fullName>
    </submittedName>
</protein>
<dbReference type="PANTHER" id="PTHR43798:SF33">
    <property type="entry name" value="HYDROLASE, PUTATIVE (AFU_ORTHOLOGUE AFUA_2G14860)-RELATED"/>
    <property type="match status" value="1"/>
</dbReference>
<dbReference type="InterPro" id="IPR000073">
    <property type="entry name" value="AB_hydrolase_1"/>
</dbReference>
<accession>A0ABV5Z750</accession>
<dbReference type="EMBL" id="JBHLZN010000001">
    <property type="protein sequence ID" value="MFB9885116.1"/>
    <property type="molecule type" value="Genomic_DNA"/>
</dbReference>
<dbReference type="Gene3D" id="3.40.50.1820">
    <property type="entry name" value="alpha/beta hydrolase"/>
    <property type="match status" value="1"/>
</dbReference>
<dbReference type="Proteomes" id="UP001589628">
    <property type="component" value="Unassembled WGS sequence"/>
</dbReference>
<dbReference type="InterPro" id="IPR029058">
    <property type="entry name" value="AB_hydrolase_fold"/>
</dbReference>
<dbReference type="PANTHER" id="PTHR43798">
    <property type="entry name" value="MONOACYLGLYCEROL LIPASE"/>
    <property type="match status" value="1"/>
</dbReference>
<sequence length="294" mass="33150">MSVASYTVTVEEIKLDKVCLSYRLYQNAACPQARQALLLHGAGVGGELTWDMVVPHLTHWSSILVPDLRGMAKTYFHDGQEHAFEVQDVVVDLQTLLDQLAWQSCDLVGYSFGGLVASLLKQQQPQRFAQLMLIEPALFDREDISAVRELRQRYADAAQLIRRSSSPEEGIRIFLDNISPHRNKSEHTEQMTIARLAERALGFANALDAVNRAAQQLDRTALFEALGSQVSLIAGGRSPAALHQHYAQLQQHFGWRYHQLKGTDHALPYQKPRQLAWLLNEDSHYFELHTQGGL</sequence>
<organism evidence="2 3">
    <name type="scientific">Balneatrix alpica</name>
    <dbReference type="NCBI Taxonomy" id="75684"/>
    <lineage>
        <taxon>Bacteria</taxon>
        <taxon>Pseudomonadati</taxon>
        <taxon>Pseudomonadota</taxon>
        <taxon>Gammaproteobacteria</taxon>
        <taxon>Oceanospirillales</taxon>
        <taxon>Balneatrichaceae</taxon>
        <taxon>Balneatrix</taxon>
    </lineage>
</organism>
<dbReference type="RefSeq" id="WP_081414430.1">
    <property type="nucleotide sequence ID" value="NZ_JBHLZN010000001.1"/>
</dbReference>
<feature type="domain" description="AB hydrolase-1" evidence="1">
    <location>
        <begin position="37"/>
        <end position="271"/>
    </location>
</feature>
<dbReference type="GO" id="GO:0016787">
    <property type="term" value="F:hydrolase activity"/>
    <property type="evidence" value="ECO:0007669"/>
    <property type="project" value="UniProtKB-KW"/>
</dbReference>
<name>A0ABV5Z750_9GAMM</name>
<evidence type="ECO:0000313" key="3">
    <source>
        <dbReference type="Proteomes" id="UP001589628"/>
    </source>
</evidence>
<comment type="caution">
    <text evidence="2">The sequence shown here is derived from an EMBL/GenBank/DDBJ whole genome shotgun (WGS) entry which is preliminary data.</text>
</comment>
<proteinExistence type="predicted"/>
<keyword evidence="2" id="KW-0378">Hydrolase</keyword>
<gene>
    <name evidence="2" type="ORF">ACFFLH_01645</name>
</gene>
<evidence type="ECO:0000259" key="1">
    <source>
        <dbReference type="Pfam" id="PF00561"/>
    </source>
</evidence>
<dbReference type="Pfam" id="PF00561">
    <property type="entry name" value="Abhydrolase_1"/>
    <property type="match status" value="1"/>
</dbReference>
<evidence type="ECO:0000313" key="2">
    <source>
        <dbReference type="EMBL" id="MFB9885116.1"/>
    </source>
</evidence>
<dbReference type="InterPro" id="IPR050266">
    <property type="entry name" value="AB_hydrolase_sf"/>
</dbReference>
<reference evidence="2 3" key="1">
    <citation type="submission" date="2024-09" db="EMBL/GenBank/DDBJ databases">
        <authorList>
            <person name="Sun Q."/>
            <person name="Mori K."/>
        </authorList>
    </citation>
    <scope>NUCLEOTIDE SEQUENCE [LARGE SCALE GENOMIC DNA]</scope>
    <source>
        <strain evidence="2 3">ATCC 51285</strain>
    </source>
</reference>